<keyword evidence="7" id="KW-1185">Reference proteome</keyword>
<dbReference type="InterPro" id="IPR017867">
    <property type="entry name" value="Tyr_phospatase_low_mol_wt"/>
</dbReference>
<dbReference type="PANTHER" id="PTHR11717:SF7">
    <property type="entry name" value="LOW MOLECULAR WEIGHT PHOSPHOTYROSINE PROTEIN PHOSPHATASE"/>
    <property type="match status" value="1"/>
</dbReference>
<dbReference type="InterPro" id="IPR050438">
    <property type="entry name" value="LMW_PTPase"/>
</dbReference>
<evidence type="ECO:0000256" key="1">
    <source>
        <dbReference type="ARBA" id="ARBA00011063"/>
    </source>
</evidence>
<dbReference type="PRINTS" id="PR00719">
    <property type="entry name" value="LMWPTPASE"/>
</dbReference>
<reference evidence="7" key="1">
    <citation type="journal article" date="2019" name="Int. J. Syst. Evol. Microbiol.">
        <title>The Global Catalogue of Microorganisms (GCM) 10K type strain sequencing project: providing services to taxonomists for standard genome sequencing and annotation.</title>
        <authorList>
            <consortium name="The Broad Institute Genomics Platform"/>
            <consortium name="The Broad Institute Genome Sequencing Center for Infectious Disease"/>
            <person name="Wu L."/>
            <person name="Ma J."/>
        </authorList>
    </citation>
    <scope>NUCLEOTIDE SEQUENCE [LARGE SCALE GENOMIC DNA]</scope>
    <source>
        <strain evidence="7">CECT 7184</strain>
    </source>
</reference>
<dbReference type="SUPFAM" id="SSF52788">
    <property type="entry name" value="Phosphotyrosine protein phosphatases I"/>
    <property type="match status" value="1"/>
</dbReference>
<gene>
    <name evidence="6" type="ORF">QW060_11250</name>
</gene>
<dbReference type="InterPro" id="IPR036196">
    <property type="entry name" value="Ptyr_pPase_sf"/>
</dbReference>
<feature type="domain" description="Phosphotyrosine protein phosphatase I" evidence="5">
    <location>
        <begin position="1"/>
        <end position="146"/>
    </location>
</feature>
<keyword evidence="3 6" id="KW-0378">Hydrolase</keyword>
<evidence type="ECO:0000313" key="6">
    <source>
        <dbReference type="EMBL" id="MDN3707699.1"/>
    </source>
</evidence>
<comment type="similarity">
    <text evidence="1">Belongs to the low molecular weight phosphotyrosine protein phosphatase family.</text>
</comment>
<name>A0ABT8CU36_9FLAO</name>
<protein>
    <recommendedName>
        <fullName evidence="2">protein-tyrosine-phosphatase</fullName>
        <ecNumber evidence="2">3.1.3.48</ecNumber>
    </recommendedName>
</protein>
<dbReference type="CDD" id="cd16343">
    <property type="entry name" value="LMWPTP"/>
    <property type="match status" value="1"/>
</dbReference>
<evidence type="ECO:0000313" key="7">
    <source>
        <dbReference type="Proteomes" id="UP001242368"/>
    </source>
</evidence>
<comment type="caution">
    <text evidence="6">The sequence shown here is derived from an EMBL/GenBank/DDBJ whole genome shotgun (WGS) entry which is preliminary data.</text>
</comment>
<sequence>MKIVMVCLGNICRSPLAEGILRSKTDASVTIDSAGTGAWHAGQQPDKRSIEIARRKGIDISTQRARQFTVQDYSDFDLIYVMDRSNYANVLELAPDEKARQKVKLILEEVQNSPVSEVPDPYYGENDGFSHVFELLDNACTVIAERIKQNAY</sequence>
<evidence type="ECO:0000259" key="5">
    <source>
        <dbReference type="SMART" id="SM00226"/>
    </source>
</evidence>
<organism evidence="6 7">
    <name type="scientific">Paenimyroides ceti</name>
    <dbReference type="NCBI Taxonomy" id="395087"/>
    <lineage>
        <taxon>Bacteria</taxon>
        <taxon>Pseudomonadati</taxon>
        <taxon>Bacteroidota</taxon>
        <taxon>Flavobacteriia</taxon>
        <taxon>Flavobacteriales</taxon>
        <taxon>Flavobacteriaceae</taxon>
        <taxon>Paenimyroides</taxon>
    </lineage>
</organism>
<accession>A0ABT8CU36</accession>
<dbReference type="Proteomes" id="UP001242368">
    <property type="component" value="Unassembled WGS sequence"/>
</dbReference>
<dbReference type="EMBL" id="JAUFQU010000001">
    <property type="protein sequence ID" value="MDN3707699.1"/>
    <property type="molecule type" value="Genomic_DNA"/>
</dbReference>
<keyword evidence="4" id="KW-0904">Protein phosphatase</keyword>
<evidence type="ECO:0000256" key="2">
    <source>
        <dbReference type="ARBA" id="ARBA00013064"/>
    </source>
</evidence>
<dbReference type="EC" id="3.1.3.48" evidence="2"/>
<dbReference type="SMART" id="SM00226">
    <property type="entry name" value="LMWPc"/>
    <property type="match status" value="1"/>
</dbReference>
<dbReference type="Gene3D" id="3.40.50.2300">
    <property type="match status" value="1"/>
</dbReference>
<dbReference type="InterPro" id="IPR023485">
    <property type="entry name" value="Ptyr_pPase"/>
</dbReference>
<evidence type="ECO:0000256" key="3">
    <source>
        <dbReference type="ARBA" id="ARBA00022801"/>
    </source>
</evidence>
<dbReference type="PANTHER" id="PTHR11717">
    <property type="entry name" value="LOW MOLECULAR WEIGHT PROTEIN TYROSINE PHOSPHATASE"/>
    <property type="match status" value="1"/>
</dbReference>
<dbReference type="GO" id="GO:0004725">
    <property type="term" value="F:protein tyrosine phosphatase activity"/>
    <property type="evidence" value="ECO:0007669"/>
    <property type="project" value="UniProtKB-EC"/>
</dbReference>
<proteinExistence type="inferred from homology"/>
<dbReference type="Pfam" id="PF01451">
    <property type="entry name" value="LMWPc"/>
    <property type="match status" value="1"/>
</dbReference>
<evidence type="ECO:0000256" key="4">
    <source>
        <dbReference type="ARBA" id="ARBA00022912"/>
    </source>
</evidence>